<dbReference type="AlphaFoldDB" id="M5C518"/>
<accession>M5C518</accession>
<feature type="compositionally biased region" description="Polar residues" evidence="1">
    <location>
        <begin position="176"/>
        <end position="187"/>
    </location>
</feature>
<protein>
    <submittedName>
        <fullName evidence="2">Uncharacterized protein</fullName>
    </submittedName>
</protein>
<sequence>MILLTSAPTPTQAAELLHTMKARANAIAWCQKLETRTTATGSQRQADAENRSPTPGVIDSVRYTTYGGSPTACARKPDSRAADKPCRAKLTPVTTPVLTSKPAGVSTLVSKKTPTGTSKGSPAVATAITKATGGKAAPKPNAGKSSTTRPTAAKGSSNRPNPPRPSGNLKIADASIPSSANSATPTILNQTDSDAWAKGLSEELQDLWAAASNQSRKRKADDLDSATASTSKRKVKPKMQPVPESDEAGPSMDTMAVPPDNFTTRKVKAELIENAEVRADKGTQAVQARRVTRSAKNSTLL</sequence>
<feature type="compositionally biased region" description="Polar residues" evidence="1">
    <location>
        <begin position="36"/>
        <end position="45"/>
    </location>
</feature>
<evidence type="ECO:0000256" key="1">
    <source>
        <dbReference type="SAM" id="MobiDB-lite"/>
    </source>
</evidence>
<dbReference type="EMBL" id="CAOJ01014009">
    <property type="protein sequence ID" value="CCO35053.1"/>
    <property type="molecule type" value="Genomic_DNA"/>
</dbReference>
<feature type="compositionally biased region" description="Polar residues" evidence="1">
    <location>
        <begin position="107"/>
        <end position="120"/>
    </location>
</feature>
<gene>
    <name evidence="2" type="ORF">BN14_09167</name>
</gene>
<feature type="region of interest" description="Disordered" evidence="1">
    <location>
        <begin position="278"/>
        <end position="301"/>
    </location>
</feature>
<feature type="compositionally biased region" description="Basic and acidic residues" evidence="1">
    <location>
        <begin position="75"/>
        <end position="86"/>
    </location>
</feature>
<proteinExistence type="predicted"/>
<feature type="region of interest" description="Disordered" evidence="1">
    <location>
        <begin position="36"/>
        <end position="58"/>
    </location>
</feature>
<feature type="region of interest" description="Disordered" evidence="1">
    <location>
        <begin position="129"/>
        <end position="187"/>
    </location>
</feature>
<evidence type="ECO:0000313" key="3">
    <source>
        <dbReference type="Proteomes" id="UP000012065"/>
    </source>
</evidence>
<comment type="caution">
    <text evidence="2">The sequence shown here is derived from an EMBL/GenBank/DDBJ whole genome shotgun (WGS) entry which is preliminary data.</text>
</comment>
<organism evidence="2 3">
    <name type="scientific">Thanatephorus cucumeris (strain AG1-IB / isolate 7/3/14)</name>
    <name type="common">Lettuce bottom rot fungus</name>
    <name type="synonym">Rhizoctonia solani</name>
    <dbReference type="NCBI Taxonomy" id="1108050"/>
    <lineage>
        <taxon>Eukaryota</taxon>
        <taxon>Fungi</taxon>
        <taxon>Dikarya</taxon>
        <taxon>Basidiomycota</taxon>
        <taxon>Agaricomycotina</taxon>
        <taxon>Agaricomycetes</taxon>
        <taxon>Cantharellales</taxon>
        <taxon>Ceratobasidiaceae</taxon>
        <taxon>Rhizoctonia</taxon>
        <taxon>Rhizoctonia solani AG-1</taxon>
    </lineage>
</organism>
<evidence type="ECO:0000313" key="2">
    <source>
        <dbReference type="EMBL" id="CCO35053.1"/>
    </source>
</evidence>
<feature type="region of interest" description="Disordered" evidence="1">
    <location>
        <begin position="212"/>
        <end position="260"/>
    </location>
</feature>
<feature type="compositionally biased region" description="Low complexity" evidence="1">
    <location>
        <begin position="129"/>
        <end position="144"/>
    </location>
</feature>
<name>M5C518_THACB</name>
<feature type="region of interest" description="Disordered" evidence="1">
    <location>
        <begin position="105"/>
        <end position="124"/>
    </location>
</feature>
<dbReference type="Proteomes" id="UP000012065">
    <property type="component" value="Unassembled WGS sequence"/>
</dbReference>
<dbReference type="HOGENOM" id="CLU_924962_0_0_1"/>
<feature type="region of interest" description="Disordered" evidence="1">
    <location>
        <begin position="69"/>
        <end position="88"/>
    </location>
</feature>
<reference evidence="2 3" key="1">
    <citation type="journal article" date="2013" name="J. Biotechnol.">
        <title>Establishment and interpretation of the genome sequence of the phytopathogenic fungus Rhizoctonia solani AG1-IB isolate 7/3/14.</title>
        <authorList>
            <person name="Wibberg D.W."/>
            <person name="Jelonek L.J."/>
            <person name="Rupp O.R."/>
            <person name="Hennig M.H."/>
            <person name="Eikmeyer F.E."/>
            <person name="Goesmann A.G."/>
            <person name="Hartmann A.H."/>
            <person name="Borriss R.B."/>
            <person name="Grosch R.G."/>
            <person name="Puehler A.P."/>
            <person name="Schlueter A.S."/>
        </authorList>
    </citation>
    <scope>NUCLEOTIDE SEQUENCE [LARGE SCALE GENOMIC DNA]</scope>
    <source>
        <strain evidence="3">AG1-IB / isolate 7/3/14</strain>
    </source>
</reference>